<dbReference type="Pfam" id="PF20567">
    <property type="entry name" value="DUF6776"/>
    <property type="match status" value="1"/>
</dbReference>
<name>A0A3B0YRS6_9ZZZZ</name>
<evidence type="ECO:0000313" key="3">
    <source>
        <dbReference type="EMBL" id="VAW78197.1"/>
    </source>
</evidence>
<dbReference type="EMBL" id="UOFN01000091">
    <property type="protein sequence ID" value="VAW78197.1"/>
    <property type="molecule type" value="Genomic_DNA"/>
</dbReference>
<keyword evidence="1" id="KW-0175">Coiled coil</keyword>
<evidence type="ECO:0000256" key="2">
    <source>
        <dbReference type="SAM" id="Phobius"/>
    </source>
</evidence>
<keyword evidence="2" id="KW-0812">Transmembrane</keyword>
<sequence>MTVRKKVAPPITPRIVQTHPRQQLFQYGLLLLFFVVTVWGGYEYGRSQAPAGVTAPVTQSDASKQRIAELETERKSLKQQIEELERSVKQVSQALSTERLRKQAPVRAAKPTHKAPAIKPIPLTAESAGFTLGLADIRIEPTESENTYRIAFTVENNAGNDDRITGTIWIAVNGITGKEHQRLSFKTVSPSHRSHVKMGFNQQQEISEEIVLPEGFRPKNIQIEAKPYGEKYAGTSEKINWDTN</sequence>
<protein>
    <submittedName>
        <fullName evidence="3">Uncharacterized protein</fullName>
    </submittedName>
</protein>
<gene>
    <name evidence="3" type="ORF">MNBD_GAMMA15-2123</name>
</gene>
<keyword evidence="2" id="KW-0472">Membrane</keyword>
<keyword evidence="2" id="KW-1133">Transmembrane helix</keyword>
<proteinExistence type="predicted"/>
<accession>A0A3B0YRS6</accession>
<feature type="transmembrane region" description="Helical" evidence="2">
    <location>
        <begin position="24"/>
        <end position="42"/>
    </location>
</feature>
<evidence type="ECO:0000256" key="1">
    <source>
        <dbReference type="SAM" id="Coils"/>
    </source>
</evidence>
<dbReference type="AlphaFoldDB" id="A0A3B0YRS6"/>
<feature type="coiled-coil region" evidence="1">
    <location>
        <begin position="60"/>
        <end position="101"/>
    </location>
</feature>
<reference evidence="3" key="1">
    <citation type="submission" date="2018-06" db="EMBL/GenBank/DDBJ databases">
        <authorList>
            <person name="Zhirakovskaya E."/>
        </authorList>
    </citation>
    <scope>NUCLEOTIDE SEQUENCE</scope>
</reference>
<dbReference type="InterPro" id="IPR046703">
    <property type="entry name" value="DUF6776"/>
</dbReference>
<dbReference type="CDD" id="cd14686">
    <property type="entry name" value="bZIP"/>
    <property type="match status" value="1"/>
</dbReference>
<organism evidence="3">
    <name type="scientific">hydrothermal vent metagenome</name>
    <dbReference type="NCBI Taxonomy" id="652676"/>
    <lineage>
        <taxon>unclassified sequences</taxon>
        <taxon>metagenomes</taxon>
        <taxon>ecological metagenomes</taxon>
    </lineage>
</organism>